<gene>
    <name evidence="1" type="ORF">SDC9_169949</name>
</gene>
<evidence type="ECO:0000313" key="1">
    <source>
        <dbReference type="EMBL" id="MPN22566.1"/>
    </source>
</evidence>
<organism evidence="1">
    <name type="scientific">bioreactor metagenome</name>
    <dbReference type="NCBI Taxonomy" id="1076179"/>
    <lineage>
        <taxon>unclassified sequences</taxon>
        <taxon>metagenomes</taxon>
        <taxon>ecological metagenomes</taxon>
    </lineage>
</organism>
<name>A0A645G8X2_9ZZZZ</name>
<sequence>MKARRAPVGQGHADEPVHGVVGKAHRNALGAVDALGARERDEAPRLVIAVVAAQPCRVLRENAAVFVTVDEQGAFVGRAQADQFACGAVLPCGGRLRAHGARHAPSVAVEDVADQRAAIALLLQHLAPTVVLDPGDVACGVGHLREQVFRRPLKLQLATTRVFDLAGKIGLVMRVAKARGAVCGVGDGGDAA</sequence>
<dbReference type="EMBL" id="VSSQ01070829">
    <property type="protein sequence ID" value="MPN22566.1"/>
    <property type="molecule type" value="Genomic_DNA"/>
</dbReference>
<dbReference type="AlphaFoldDB" id="A0A645G8X2"/>
<accession>A0A645G8X2</accession>
<protein>
    <submittedName>
        <fullName evidence="1">Uncharacterized protein</fullName>
    </submittedName>
</protein>
<comment type="caution">
    <text evidence="1">The sequence shown here is derived from an EMBL/GenBank/DDBJ whole genome shotgun (WGS) entry which is preliminary data.</text>
</comment>
<reference evidence="1" key="1">
    <citation type="submission" date="2019-08" db="EMBL/GenBank/DDBJ databases">
        <authorList>
            <person name="Kucharzyk K."/>
            <person name="Murdoch R.W."/>
            <person name="Higgins S."/>
            <person name="Loffler F."/>
        </authorList>
    </citation>
    <scope>NUCLEOTIDE SEQUENCE</scope>
</reference>
<proteinExistence type="predicted"/>